<evidence type="ECO:0000256" key="2">
    <source>
        <dbReference type="ARBA" id="ARBA00022737"/>
    </source>
</evidence>
<keyword evidence="7" id="KW-1185">Reference proteome</keyword>
<proteinExistence type="predicted"/>
<reference evidence="4 7" key="2">
    <citation type="submission" date="2020-08" db="EMBL/GenBank/DDBJ databases">
        <title>Genome public.</title>
        <authorList>
            <person name="Liu C."/>
            <person name="Sun Q."/>
        </authorList>
    </citation>
    <scope>NUCLEOTIDE SEQUENCE [LARGE SCALE GENOMIC DNA]</scope>
    <source>
        <strain evidence="4 7">426_9</strain>
    </source>
</reference>
<dbReference type="EMBL" id="QREV01000003">
    <property type="protein sequence ID" value="RDU50790.1"/>
    <property type="molecule type" value="Genomic_DNA"/>
</dbReference>
<protein>
    <submittedName>
        <fullName evidence="5">Galactose oxidase</fullName>
    </submittedName>
</protein>
<name>A0A3D8HJF1_9BACT</name>
<evidence type="ECO:0000313" key="5">
    <source>
        <dbReference type="EMBL" id="RDU50790.1"/>
    </source>
</evidence>
<evidence type="ECO:0000313" key="4">
    <source>
        <dbReference type="EMBL" id="MBC8600488.1"/>
    </source>
</evidence>
<keyword evidence="2" id="KW-0677">Repeat</keyword>
<evidence type="ECO:0000256" key="3">
    <source>
        <dbReference type="SAM" id="SignalP"/>
    </source>
</evidence>
<dbReference type="PROSITE" id="PS51257">
    <property type="entry name" value="PROKAR_LIPOPROTEIN"/>
    <property type="match status" value="1"/>
</dbReference>
<evidence type="ECO:0000256" key="1">
    <source>
        <dbReference type="ARBA" id="ARBA00022441"/>
    </source>
</evidence>
<sequence>MTHKRLFALLIALLPVFVSSCSDDDDDDLIGNWVRTSDFDGLARGEASCFSIGNKGYLVCGYDGSKSNARLSDLWEYDMTTDAWTQKASFPGIARSNATAFAIDGKGYFGTGYDGENKLNDFWEYDPATNTWTQKADFPGVGRYSAVSFGVSGKGYIGAGYDGNYLKDFYSFDPANNTWTQIISIGGSKRMGASSFVIDNIAYVCGGVNNGEYISDFWKFDPSTGQWTQLRDIANTSDEDYDDDYSIVRMNASTFVIDGAAYLTCGESGNVRNDTWKYNPSTDLWEEVHAFKGSARTVAVSFSNGTRGFIATGKSGTYRFDDIWELHPYDYDPDDE</sequence>
<dbReference type="SMART" id="SM00612">
    <property type="entry name" value="Kelch"/>
    <property type="match status" value="4"/>
</dbReference>
<keyword evidence="1" id="KW-0880">Kelch repeat</keyword>
<feature type="signal peptide" evidence="3">
    <location>
        <begin position="1"/>
        <end position="20"/>
    </location>
</feature>
<dbReference type="PANTHER" id="PTHR46376">
    <property type="entry name" value="LEUCINE-ZIPPER-LIKE TRANSCRIPTIONAL REGULATOR 1"/>
    <property type="match status" value="1"/>
</dbReference>
<dbReference type="RefSeq" id="WP_115498011.1">
    <property type="nucleotide sequence ID" value="NZ_JACRTI010000003.1"/>
</dbReference>
<evidence type="ECO:0000313" key="6">
    <source>
        <dbReference type="Proteomes" id="UP000256321"/>
    </source>
</evidence>
<dbReference type="Pfam" id="PF01344">
    <property type="entry name" value="Kelch_1"/>
    <property type="match status" value="1"/>
</dbReference>
<dbReference type="SUPFAM" id="SSF117281">
    <property type="entry name" value="Kelch motif"/>
    <property type="match status" value="2"/>
</dbReference>
<dbReference type="Proteomes" id="UP000629596">
    <property type="component" value="Unassembled WGS sequence"/>
</dbReference>
<dbReference type="PANTHER" id="PTHR46376:SF1">
    <property type="entry name" value="LEUCINE-ZIPPER-LIKE TRANSCRIPTIONAL REGULATOR 1"/>
    <property type="match status" value="1"/>
</dbReference>
<dbReference type="InterPro" id="IPR006652">
    <property type="entry name" value="Kelch_1"/>
</dbReference>
<evidence type="ECO:0000313" key="7">
    <source>
        <dbReference type="Proteomes" id="UP000629596"/>
    </source>
</evidence>
<dbReference type="InterPro" id="IPR015915">
    <property type="entry name" value="Kelch-typ_b-propeller"/>
</dbReference>
<dbReference type="Pfam" id="PF24681">
    <property type="entry name" value="Kelch_KLHDC2_KLHL20_DRC7"/>
    <property type="match status" value="1"/>
</dbReference>
<organism evidence="5 6">
    <name type="scientific">Parabacteroides acidifaciens</name>
    <dbReference type="NCBI Taxonomy" id="2290935"/>
    <lineage>
        <taxon>Bacteria</taxon>
        <taxon>Pseudomonadati</taxon>
        <taxon>Bacteroidota</taxon>
        <taxon>Bacteroidia</taxon>
        <taxon>Bacteroidales</taxon>
        <taxon>Tannerellaceae</taxon>
        <taxon>Parabacteroides</taxon>
    </lineage>
</organism>
<dbReference type="EMBL" id="JACRTI010000003">
    <property type="protein sequence ID" value="MBC8600488.1"/>
    <property type="molecule type" value="Genomic_DNA"/>
</dbReference>
<dbReference type="InterPro" id="IPR051568">
    <property type="entry name" value="LZTR1/Attractin"/>
</dbReference>
<feature type="chain" id="PRO_5017566842" evidence="3">
    <location>
        <begin position="21"/>
        <end position="336"/>
    </location>
</feature>
<reference evidence="5 6" key="1">
    <citation type="submission" date="2018-07" db="EMBL/GenBank/DDBJ databases">
        <title>Parabacteroides acidifaciens nov. sp., isolated from human feces.</title>
        <authorList>
            <person name="Wang Y.J."/>
        </authorList>
    </citation>
    <scope>NUCLEOTIDE SEQUENCE [LARGE SCALE GENOMIC DNA]</scope>
    <source>
        <strain evidence="5 6">426-9</strain>
    </source>
</reference>
<keyword evidence="3" id="KW-0732">Signal</keyword>
<dbReference type="Gene3D" id="2.120.10.80">
    <property type="entry name" value="Kelch-type beta propeller"/>
    <property type="match status" value="2"/>
</dbReference>
<dbReference type="Proteomes" id="UP000256321">
    <property type="component" value="Unassembled WGS sequence"/>
</dbReference>
<comment type="caution">
    <text evidence="5">The sequence shown here is derived from an EMBL/GenBank/DDBJ whole genome shotgun (WGS) entry which is preliminary data.</text>
</comment>
<dbReference type="AlphaFoldDB" id="A0A3D8HJF1"/>
<gene>
    <name evidence="5" type="ORF">DWU89_02015</name>
    <name evidence="4" type="ORF">H8784_01990</name>
</gene>
<accession>A0A3D8HJF1</accession>